<dbReference type="GO" id="GO:0005762">
    <property type="term" value="C:mitochondrial large ribosomal subunit"/>
    <property type="evidence" value="ECO:0007669"/>
    <property type="project" value="TreeGrafter"/>
</dbReference>
<keyword evidence="8" id="KW-1185">Reference proteome</keyword>
<dbReference type="Proteomes" id="UP001172159">
    <property type="component" value="Unassembled WGS sequence"/>
</dbReference>
<dbReference type="InterPro" id="IPR042776">
    <property type="entry name" value="Ribosomal_mL53_fung"/>
</dbReference>
<dbReference type="FunFam" id="3.40.30.10:FF:000260">
    <property type="entry name" value="Mitochondrial ribosomal protein L44"/>
    <property type="match status" value="1"/>
</dbReference>
<evidence type="ECO:0000256" key="3">
    <source>
        <dbReference type="ARBA" id="ARBA00022980"/>
    </source>
</evidence>
<gene>
    <name evidence="7" type="ORF">B0T21DRAFT_380042</name>
</gene>
<evidence type="ECO:0000256" key="4">
    <source>
        <dbReference type="ARBA" id="ARBA00023128"/>
    </source>
</evidence>
<keyword evidence="4" id="KW-0496">Mitochondrion</keyword>
<sequence length="98" mass="10871">MITRFITEIQTAFNPFSARAKSARLFLSYLPPNARSSGMAISTQLLPRSSTAPSRLFVKFKDGKELDLDADNMGIKSIIEEVDRHSRILQKADDLAAA</sequence>
<evidence type="ECO:0000256" key="2">
    <source>
        <dbReference type="ARBA" id="ARBA00005557"/>
    </source>
</evidence>
<organism evidence="7 8">
    <name type="scientific">Apiosordaria backusii</name>
    <dbReference type="NCBI Taxonomy" id="314023"/>
    <lineage>
        <taxon>Eukaryota</taxon>
        <taxon>Fungi</taxon>
        <taxon>Dikarya</taxon>
        <taxon>Ascomycota</taxon>
        <taxon>Pezizomycotina</taxon>
        <taxon>Sordariomycetes</taxon>
        <taxon>Sordariomycetidae</taxon>
        <taxon>Sordariales</taxon>
        <taxon>Lasiosphaeriaceae</taxon>
        <taxon>Apiosordaria</taxon>
    </lineage>
</organism>
<evidence type="ECO:0000256" key="6">
    <source>
        <dbReference type="ARBA" id="ARBA00035180"/>
    </source>
</evidence>
<name>A0AA40K6W2_9PEZI</name>
<dbReference type="GO" id="GO:0003735">
    <property type="term" value="F:structural constituent of ribosome"/>
    <property type="evidence" value="ECO:0007669"/>
    <property type="project" value="TreeGrafter"/>
</dbReference>
<dbReference type="Pfam" id="PF10780">
    <property type="entry name" value="MRP_L53"/>
    <property type="match status" value="1"/>
</dbReference>
<dbReference type="EMBL" id="JAUKTV010000001">
    <property type="protein sequence ID" value="KAK0748141.1"/>
    <property type="molecule type" value="Genomic_DNA"/>
</dbReference>
<dbReference type="InterPro" id="IPR019716">
    <property type="entry name" value="Ribosomal_mL53"/>
</dbReference>
<evidence type="ECO:0000313" key="7">
    <source>
        <dbReference type="EMBL" id="KAK0748141.1"/>
    </source>
</evidence>
<comment type="similarity">
    <text evidence="2">Belongs to the mitochondrion-specific ribosomal protein mL53 family.</text>
</comment>
<keyword evidence="3 7" id="KW-0689">Ribosomal protein</keyword>
<accession>A0AA40K6W2</accession>
<proteinExistence type="inferred from homology"/>
<dbReference type="Gene3D" id="3.40.30.10">
    <property type="entry name" value="Glutaredoxin"/>
    <property type="match status" value="1"/>
</dbReference>
<evidence type="ECO:0000256" key="5">
    <source>
        <dbReference type="ARBA" id="ARBA00023274"/>
    </source>
</evidence>
<keyword evidence="5" id="KW-0687">Ribonucleoprotein</keyword>
<comment type="subcellular location">
    <subcellularLocation>
        <location evidence="1">Mitochondrion</location>
    </subcellularLocation>
</comment>
<evidence type="ECO:0000256" key="1">
    <source>
        <dbReference type="ARBA" id="ARBA00004173"/>
    </source>
</evidence>
<dbReference type="PANTHER" id="PTHR28236">
    <property type="entry name" value="54S RIBOSOMAL PROTEIN L44, MITOCHONDRIAL"/>
    <property type="match status" value="1"/>
</dbReference>
<comment type="caution">
    <text evidence="7">The sequence shown here is derived from an EMBL/GenBank/DDBJ whole genome shotgun (WGS) entry which is preliminary data.</text>
</comment>
<evidence type="ECO:0000313" key="8">
    <source>
        <dbReference type="Proteomes" id="UP001172159"/>
    </source>
</evidence>
<reference evidence="7" key="1">
    <citation type="submission" date="2023-06" db="EMBL/GenBank/DDBJ databases">
        <title>Genome-scale phylogeny and comparative genomics of the fungal order Sordariales.</title>
        <authorList>
            <consortium name="Lawrence Berkeley National Laboratory"/>
            <person name="Hensen N."/>
            <person name="Bonometti L."/>
            <person name="Westerberg I."/>
            <person name="Brannstrom I.O."/>
            <person name="Guillou S."/>
            <person name="Cros-Aarteil S."/>
            <person name="Calhoun S."/>
            <person name="Haridas S."/>
            <person name="Kuo A."/>
            <person name="Mondo S."/>
            <person name="Pangilinan J."/>
            <person name="Riley R."/>
            <person name="Labutti K."/>
            <person name="Andreopoulos B."/>
            <person name="Lipzen A."/>
            <person name="Chen C."/>
            <person name="Yanf M."/>
            <person name="Daum C."/>
            <person name="Ng V."/>
            <person name="Clum A."/>
            <person name="Steindorff A."/>
            <person name="Ohm R."/>
            <person name="Martin F."/>
            <person name="Silar P."/>
            <person name="Natvig D."/>
            <person name="Lalanne C."/>
            <person name="Gautier V."/>
            <person name="Ament-Velasquez S.L."/>
            <person name="Kruys A."/>
            <person name="Hutchinson M.I."/>
            <person name="Powell A.J."/>
            <person name="Barry K."/>
            <person name="Miller A.N."/>
            <person name="Grigoriev I.V."/>
            <person name="Debuchy R."/>
            <person name="Gladieux P."/>
            <person name="Thoren M.H."/>
            <person name="Johannesson H."/>
        </authorList>
    </citation>
    <scope>NUCLEOTIDE SEQUENCE</scope>
    <source>
        <strain evidence="7">CBS 540.89</strain>
    </source>
</reference>
<dbReference type="PANTHER" id="PTHR28236:SF1">
    <property type="entry name" value="LARGE RIBOSOMAL SUBUNIT PROTEIN ML53"/>
    <property type="match status" value="1"/>
</dbReference>
<protein>
    <recommendedName>
        <fullName evidence="6">Large ribosomal subunit protein mL53</fullName>
    </recommendedName>
</protein>
<dbReference type="AlphaFoldDB" id="A0AA40K6W2"/>